<gene>
    <name evidence="1" type="ORF">EHYA_02145</name>
</gene>
<dbReference type="InterPro" id="IPR036388">
    <property type="entry name" value="WH-like_DNA-bd_sf"/>
</dbReference>
<dbReference type="AlphaFoldDB" id="A0A401YIP8"/>
<proteinExistence type="predicted"/>
<dbReference type="SUPFAM" id="SSF46785">
    <property type="entry name" value="Winged helix' DNA-binding domain"/>
    <property type="match status" value="1"/>
</dbReference>
<dbReference type="InterPro" id="IPR030489">
    <property type="entry name" value="TR_Rrf2-type_CS"/>
</dbReference>
<dbReference type="GO" id="GO:0003700">
    <property type="term" value="F:DNA-binding transcription factor activity"/>
    <property type="evidence" value="ECO:0007669"/>
    <property type="project" value="TreeGrafter"/>
</dbReference>
<dbReference type="PANTHER" id="PTHR33221">
    <property type="entry name" value="WINGED HELIX-TURN-HELIX TRANSCRIPTIONAL REGULATOR, RRF2 FAMILY"/>
    <property type="match status" value="1"/>
</dbReference>
<dbReference type="PROSITE" id="PS01332">
    <property type="entry name" value="HTH_RRF2_1"/>
    <property type="match status" value="1"/>
</dbReference>
<dbReference type="GO" id="GO:0005829">
    <property type="term" value="C:cytosol"/>
    <property type="evidence" value="ECO:0007669"/>
    <property type="project" value="TreeGrafter"/>
</dbReference>
<protein>
    <submittedName>
        <fullName evidence="1">Putative HTH-type transcriptional regulator</fullName>
    </submittedName>
</protein>
<accession>A0A401YIP8</accession>
<organism evidence="1 2">
    <name type="scientific">Embleya hyalina</name>
    <dbReference type="NCBI Taxonomy" id="516124"/>
    <lineage>
        <taxon>Bacteria</taxon>
        <taxon>Bacillati</taxon>
        <taxon>Actinomycetota</taxon>
        <taxon>Actinomycetes</taxon>
        <taxon>Kitasatosporales</taxon>
        <taxon>Streptomycetaceae</taxon>
        <taxon>Embleya</taxon>
    </lineage>
</organism>
<dbReference type="Proteomes" id="UP000286931">
    <property type="component" value="Unassembled WGS sequence"/>
</dbReference>
<reference evidence="1 2" key="1">
    <citation type="submission" date="2018-12" db="EMBL/GenBank/DDBJ databases">
        <title>Draft genome sequence of Embleya hyalina NBRC 13850T.</title>
        <authorList>
            <person name="Komaki H."/>
            <person name="Hosoyama A."/>
            <person name="Kimura A."/>
            <person name="Ichikawa N."/>
            <person name="Tamura T."/>
        </authorList>
    </citation>
    <scope>NUCLEOTIDE SEQUENCE [LARGE SCALE GENOMIC DNA]</scope>
    <source>
        <strain evidence="1 2">NBRC 13850</strain>
    </source>
</reference>
<dbReference type="Gene3D" id="1.10.10.10">
    <property type="entry name" value="Winged helix-like DNA-binding domain superfamily/Winged helix DNA-binding domain"/>
    <property type="match status" value="1"/>
</dbReference>
<comment type="caution">
    <text evidence="1">The sequence shown here is derived from an EMBL/GenBank/DDBJ whole genome shotgun (WGS) entry which is preliminary data.</text>
</comment>
<dbReference type="PANTHER" id="PTHR33221:SF13">
    <property type="entry name" value="TRANSCRIPTIONAL REGULATOR-RELATED"/>
    <property type="match status" value="1"/>
</dbReference>
<keyword evidence="2" id="KW-1185">Reference proteome</keyword>
<dbReference type="Pfam" id="PF02082">
    <property type="entry name" value="Rrf2"/>
    <property type="match status" value="1"/>
</dbReference>
<dbReference type="EMBL" id="BIFH01000015">
    <property type="protein sequence ID" value="GCD94476.1"/>
    <property type="molecule type" value="Genomic_DNA"/>
</dbReference>
<evidence type="ECO:0000313" key="2">
    <source>
        <dbReference type="Proteomes" id="UP000286931"/>
    </source>
</evidence>
<sequence length="171" mass="18494">MSRVFWMGSVQHMQMSEGVEWALHSCLNLAWAESGTAVTATKLAAFYGLPAAYLNKQLQALARAGIVASTSGPRGGFRLAKALKDITLMDVVVAIEGPDAAFRCQQILRSGPDADPTVDYRTACVVSQAMSRADLAWRRELAAQTLADIRATVESRSPDTPELTRNRLAAK</sequence>
<name>A0A401YIP8_9ACTN</name>
<dbReference type="InterPro" id="IPR036390">
    <property type="entry name" value="WH_DNA-bd_sf"/>
</dbReference>
<dbReference type="PROSITE" id="PS51197">
    <property type="entry name" value="HTH_RRF2_2"/>
    <property type="match status" value="1"/>
</dbReference>
<dbReference type="InterPro" id="IPR000944">
    <property type="entry name" value="Tscrpt_reg_Rrf2"/>
</dbReference>
<evidence type="ECO:0000313" key="1">
    <source>
        <dbReference type="EMBL" id="GCD94476.1"/>
    </source>
</evidence>
<dbReference type="NCBIfam" id="TIGR00738">
    <property type="entry name" value="rrf2_super"/>
    <property type="match status" value="1"/>
</dbReference>